<dbReference type="EMBL" id="UYRR01033463">
    <property type="protein sequence ID" value="VDK58827.1"/>
    <property type="molecule type" value="Genomic_DNA"/>
</dbReference>
<reference evidence="1 2" key="2">
    <citation type="submission" date="2018-11" db="EMBL/GenBank/DDBJ databases">
        <authorList>
            <consortium name="Pathogen Informatics"/>
        </authorList>
    </citation>
    <scope>NUCLEOTIDE SEQUENCE [LARGE SCALE GENOMIC DNA]</scope>
</reference>
<dbReference type="AlphaFoldDB" id="A0A0M3K8Y7"/>
<accession>A0A0M3K8Y7</accession>
<name>A0A0M3K8Y7_ANISI</name>
<keyword evidence="2" id="KW-1185">Reference proteome</keyword>
<protein>
    <submittedName>
        <fullName evidence="1 3">Uncharacterized protein</fullName>
    </submittedName>
</protein>
<evidence type="ECO:0000313" key="3">
    <source>
        <dbReference type="WBParaSite" id="ASIM_0001742801-mRNA-1"/>
    </source>
</evidence>
<proteinExistence type="predicted"/>
<dbReference type="Proteomes" id="UP000267096">
    <property type="component" value="Unassembled WGS sequence"/>
</dbReference>
<evidence type="ECO:0000313" key="1">
    <source>
        <dbReference type="EMBL" id="VDK58827.1"/>
    </source>
</evidence>
<sequence>MAEASASALERFLMTKFRTATPPLPPSSCSAINGNFYSTVLFRAIEAQLTLLIEVLRKKFLLQNTRSSA</sequence>
<dbReference type="WBParaSite" id="ASIM_0001742801-mRNA-1">
    <property type="protein sequence ID" value="ASIM_0001742801-mRNA-1"/>
    <property type="gene ID" value="ASIM_0001742801"/>
</dbReference>
<gene>
    <name evidence="1" type="ORF">ASIM_LOCUS16836</name>
</gene>
<organism evidence="3">
    <name type="scientific">Anisakis simplex</name>
    <name type="common">Herring worm</name>
    <dbReference type="NCBI Taxonomy" id="6269"/>
    <lineage>
        <taxon>Eukaryota</taxon>
        <taxon>Metazoa</taxon>
        <taxon>Ecdysozoa</taxon>
        <taxon>Nematoda</taxon>
        <taxon>Chromadorea</taxon>
        <taxon>Rhabditida</taxon>
        <taxon>Spirurina</taxon>
        <taxon>Ascaridomorpha</taxon>
        <taxon>Ascaridoidea</taxon>
        <taxon>Anisakidae</taxon>
        <taxon>Anisakis</taxon>
        <taxon>Anisakis simplex complex</taxon>
    </lineage>
</organism>
<evidence type="ECO:0000313" key="2">
    <source>
        <dbReference type="Proteomes" id="UP000267096"/>
    </source>
</evidence>
<reference evidence="3" key="1">
    <citation type="submission" date="2017-02" db="UniProtKB">
        <authorList>
            <consortium name="WormBaseParasite"/>
        </authorList>
    </citation>
    <scope>IDENTIFICATION</scope>
</reference>